<dbReference type="SUPFAM" id="SSF160631">
    <property type="entry name" value="SMI1/KNR4-like"/>
    <property type="match status" value="1"/>
</dbReference>
<accession>A0AA49JK54</accession>
<sequence>MITKDNNNINLFYRNIRLFLVEHGLEDRDRIVGYSDIEIEGYEKLYGIQFPIEYRLFLKYFAKGGMRFFCGQTFKLEKLHDAFEVACELLSDRNEKLGNECFVISQWQGYNFYYLNMNDAESKVHLYMEGKGTTEMMTFQNWIKWQIRADLKSREQIEKRDLSHIETELNKI</sequence>
<dbReference type="AlphaFoldDB" id="A0AA49JK54"/>
<name>A0AA49JK54_9BACT</name>
<dbReference type="Gene3D" id="3.40.1580.10">
    <property type="entry name" value="SMI1/KNR4-like"/>
    <property type="match status" value="1"/>
</dbReference>
<evidence type="ECO:0000313" key="1">
    <source>
        <dbReference type="EMBL" id="WKN40122.1"/>
    </source>
</evidence>
<reference evidence="1" key="1">
    <citation type="journal article" date="2023" name="Comput. Struct. Biotechnol. J.">
        <title>Discovery of a novel marine Bacteroidetes with a rich repertoire of carbohydrate-active enzymes.</title>
        <authorList>
            <person name="Chen B."/>
            <person name="Liu G."/>
            <person name="Chen Q."/>
            <person name="Wang H."/>
            <person name="Liu L."/>
            <person name="Tang K."/>
        </authorList>
    </citation>
    <scope>NUCLEOTIDE SEQUENCE</scope>
    <source>
        <strain evidence="1">TK19036</strain>
    </source>
</reference>
<reference evidence="1" key="2">
    <citation type="journal article" date="2024" name="Antonie Van Leeuwenhoek">
        <title>Roseihalotalea indica gen. nov., sp. nov., a halophilic Bacteroidetes from mesopelagic Southwest Indian Ocean with higher carbohydrate metabolic potential.</title>
        <authorList>
            <person name="Chen B."/>
            <person name="Zhang M."/>
            <person name="Lin D."/>
            <person name="Ye J."/>
            <person name="Tang K."/>
        </authorList>
    </citation>
    <scope>NUCLEOTIDE SEQUENCE</scope>
    <source>
        <strain evidence="1">TK19036</strain>
    </source>
</reference>
<dbReference type="EMBL" id="CP120682">
    <property type="protein sequence ID" value="WKN40122.1"/>
    <property type="molecule type" value="Genomic_DNA"/>
</dbReference>
<protein>
    <submittedName>
        <fullName evidence="1">SMI1/KNR4 family protein</fullName>
    </submittedName>
</protein>
<proteinExistence type="predicted"/>
<dbReference type="InterPro" id="IPR037883">
    <property type="entry name" value="Knr4/Smi1-like_sf"/>
</dbReference>
<gene>
    <name evidence="1" type="ORF">K4G66_15615</name>
</gene>
<dbReference type="Pfam" id="PF14567">
    <property type="entry name" value="SUKH_5"/>
    <property type="match status" value="1"/>
</dbReference>
<organism evidence="1">
    <name type="scientific">Roseihalotalea indica</name>
    <dbReference type="NCBI Taxonomy" id="2867963"/>
    <lineage>
        <taxon>Bacteria</taxon>
        <taxon>Pseudomonadati</taxon>
        <taxon>Bacteroidota</taxon>
        <taxon>Cytophagia</taxon>
        <taxon>Cytophagales</taxon>
        <taxon>Catalimonadaceae</taxon>
        <taxon>Roseihalotalea</taxon>
    </lineage>
</organism>